<accession>A0A4S3KRL3</accession>
<evidence type="ECO:0000313" key="1">
    <source>
        <dbReference type="EMBL" id="THD11640.1"/>
    </source>
</evidence>
<keyword evidence="2" id="KW-1185">Reference proteome</keyword>
<organism evidence="1 2">
    <name type="scientific">Metallibacterium scheffleri</name>
    <dbReference type="NCBI Taxonomy" id="993689"/>
    <lineage>
        <taxon>Bacteria</taxon>
        <taxon>Pseudomonadati</taxon>
        <taxon>Pseudomonadota</taxon>
        <taxon>Gammaproteobacteria</taxon>
        <taxon>Lysobacterales</taxon>
        <taxon>Rhodanobacteraceae</taxon>
        <taxon>Metallibacterium</taxon>
    </lineage>
</organism>
<name>A0A4S3KRL3_9GAMM</name>
<proteinExistence type="predicted"/>
<dbReference type="AlphaFoldDB" id="A0A4S3KRL3"/>
<reference evidence="1 2" key="1">
    <citation type="submission" date="2017-02" db="EMBL/GenBank/DDBJ databases">
        <title>Whole genome sequencing of Metallibacterium scheffleri DSM 24874 (T).</title>
        <authorList>
            <person name="Kumar S."/>
            <person name="Patil P."/>
            <person name="Patil P.B."/>
        </authorList>
    </citation>
    <scope>NUCLEOTIDE SEQUENCE [LARGE SCALE GENOMIC DNA]</scope>
    <source>
        <strain evidence="1 2">DSM 24874</strain>
    </source>
</reference>
<dbReference type="Proteomes" id="UP000307749">
    <property type="component" value="Unassembled WGS sequence"/>
</dbReference>
<comment type="caution">
    <text evidence="1">The sequence shown here is derived from an EMBL/GenBank/DDBJ whole genome shotgun (WGS) entry which is preliminary data.</text>
</comment>
<protein>
    <submittedName>
        <fullName evidence="1">Uncharacterized protein</fullName>
    </submittedName>
</protein>
<dbReference type="EMBL" id="MWQO01000008">
    <property type="protein sequence ID" value="THD11640.1"/>
    <property type="molecule type" value="Genomic_DNA"/>
</dbReference>
<sequence>MRPHQWPDGQEGCMLSRDEIRDFFKFLDTASDHQLAERRKHLEIMAGLYPSDSDGRRDARYYIRRIAEEQAVRVNVASVSAAYAARRARR</sequence>
<evidence type="ECO:0000313" key="2">
    <source>
        <dbReference type="Proteomes" id="UP000307749"/>
    </source>
</evidence>
<gene>
    <name evidence="1" type="ORF">B1806_02580</name>
</gene>